<comment type="similarity">
    <text evidence="1">Belongs to the outer membrane factor (OMF) (TC 1.B.17) family.</text>
</comment>
<dbReference type="InterPro" id="IPR003423">
    <property type="entry name" value="OMP_efflux"/>
</dbReference>
<evidence type="ECO:0000313" key="4">
    <source>
        <dbReference type="Proteomes" id="UP000199452"/>
    </source>
</evidence>
<dbReference type="GO" id="GO:0015562">
    <property type="term" value="F:efflux transmembrane transporter activity"/>
    <property type="evidence" value="ECO:0007669"/>
    <property type="project" value="InterPro"/>
</dbReference>
<proteinExistence type="inferred from homology"/>
<name>A0A1G6RA61_9BACT</name>
<dbReference type="SUPFAM" id="SSF56954">
    <property type="entry name" value="Outer membrane efflux proteins (OEP)"/>
    <property type="match status" value="1"/>
</dbReference>
<dbReference type="Gene3D" id="1.20.1600.10">
    <property type="entry name" value="Outer membrane efflux proteins (OEP)"/>
    <property type="match status" value="1"/>
</dbReference>
<dbReference type="InterPro" id="IPR010131">
    <property type="entry name" value="MdtP/NodT-like"/>
</dbReference>
<dbReference type="PANTHER" id="PTHR30203:SF24">
    <property type="entry name" value="BLR4935 PROTEIN"/>
    <property type="match status" value="1"/>
</dbReference>
<dbReference type="PROSITE" id="PS51257">
    <property type="entry name" value="PROKAR_LIPOPROTEIN"/>
    <property type="match status" value="1"/>
</dbReference>
<evidence type="ECO:0000256" key="2">
    <source>
        <dbReference type="SAM" id="Coils"/>
    </source>
</evidence>
<protein>
    <submittedName>
        <fullName evidence="3">Outer membrane protein TolC</fullName>
    </submittedName>
</protein>
<dbReference type="RefSeq" id="WP_092440370.1">
    <property type="nucleotide sequence ID" value="NZ_FMYP01000071.1"/>
</dbReference>
<dbReference type="EMBL" id="FMYP01000071">
    <property type="protein sequence ID" value="SDD01204.1"/>
    <property type="molecule type" value="Genomic_DNA"/>
</dbReference>
<keyword evidence="4" id="KW-1185">Reference proteome</keyword>
<feature type="coiled-coil region" evidence="2">
    <location>
        <begin position="187"/>
        <end position="214"/>
    </location>
</feature>
<accession>A0A1G6RA61</accession>
<evidence type="ECO:0000256" key="1">
    <source>
        <dbReference type="ARBA" id="ARBA00007613"/>
    </source>
</evidence>
<dbReference type="AlphaFoldDB" id="A0A1G6RA61"/>
<gene>
    <name evidence="3" type="ORF">SAMN05216323_107119</name>
</gene>
<organism evidence="3 4">
    <name type="scientific">Williamwhitmania taraxaci</name>
    <dbReference type="NCBI Taxonomy" id="1640674"/>
    <lineage>
        <taxon>Bacteria</taxon>
        <taxon>Pseudomonadati</taxon>
        <taxon>Bacteroidota</taxon>
        <taxon>Bacteroidia</taxon>
        <taxon>Bacteroidales</taxon>
        <taxon>Williamwhitmaniaceae</taxon>
        <taxon>Williamwhitmania</taxon>
    </lineage>
</organism>
<keyword evidence="2" id="KW-0175">Coiled coil</keyword>
<dbReference type="Proteomes" id="UP000199452">
    <property type="component" value="Unassembled WGS sequence"/>
</dbReference>
<reference evidence="3 4" key="1">
    <citation type="submission" date="2016-09" db="EMBL/GenBank/DDBJ databases">
        <authorList>
            <person name="Capua I."/>
            <person name="De Benedictis P."/>
            <person name="Joannis T."/>
            <person name="Lombin L.H."/>
            <person name="Cattoli G."/>
        </authorList>
    </citation>
    <scope>NUCLEOTIDE SEQUENCE [LARGE SCALE GENOMIC DNA]</scope>
    <source>
        <strain evidence="3 4">A7P-90m</strain>
    </source>
</reference>
<dbReference type="Pfam" id="PF02321">
    <property type="entry name" value="OEP"/>
    <property type="match status" value="1"/>
</dbReference>
<evidence type="ECO:0000313" key="3">
    <source>
        <dbReference type="EMBL" id="SDD01204.1"/>
    </source>
</evidence>
<dbReference type="OrthoDB" id="712316at2"/>
<sequence>MKTIGINKIEIGSCMKSAIAVAAMFLGCFSAQSQVKLDTLLVKVQTNNLSLQAARKALDAHKAEGRIGLLPNNPQVSVGYMPGNSSVIGTKEIFSISQSFDFPTTYFYKNGIAKSNDAVAEAAFRKQVQSVLIETADHFYKIVAANRQILILERRISNAKQLSESFQIRLQKGDGNILDFNKAKLQLTALTAKQNEVLATREQLREQLRNLNGSVSVEVTDTTFESKQLSSFEELSTALAANNPTIAAHQSAEMMARKQLSLSRAQWLPEFEVGYEMEKTLGDKFAGVRVGMSIPLWQNKGAVKHANFAYKQKQSETQDATAMAVSRLQQDWQKAQSLQASIASFESDLASQQTNELLQKALLAGEISVIQYFQETSWIYEMQETLTNMQLEYAQLAASIVIRTRI</sequence>
<dbReference type="STRING" id="1640674.SAMN05216323_107119"/>
<dbReference type="PANTHER" id="PTHR30203">
    <property type="entry name" value="OUTER MEMBRANE CATION EFFLUX PROTEIN"/>
    <property type="match status" value="1"/>
</dbReference>